<dbReference type="SUPFAM" id="SSF53790">
    <property type="entry name" value="Tetrapyrrole methylase"/>
    <property type="match status" value="1"/>
</dbReference>
<dbReference type="InterPro" id="IPR035996">
    <property type="entry name" value="4pyrrol_Methylase_sf"/>
</dbReference>
<evidence type="ECO:0000256" key="5">
    <source>
        <dbReference type="ARBA" id="ARBA00022691"/>
    </source>
</evidence>
<gene>
    <name evidence="7" type="ORF">SJAV_02230</name>
</gene>
<dbReference type="GO" id="GO:0008168">
    <property type="term" value="F:methyltransferase activity"/>
    <property type="evidence" value="ECO:0007669"/>
    <property type="project" value="UniProtKB-KW"/>
</dbReference>
<dbReference type="KEGG" id="sjv:SJAV_02230"/>
<dbReference type="InterPro" id="IPR051810">
    <property type="entry name" value="Precorrin_MeTrfase"/>
</dbReference>
<dbReference type="Pfam" id="PF00590">
    <property type="entry name" value="TP_methylase"/>
    <property type="match status" value="1"/>
</dbReference>
<dbReference type="InterPro" id="IPR014776">
    <property type="entry name" value="4pyrrole_Mease_sub2"/>
</dbReference>
<keyword evidence="2" id="KW-0169">Cobalamin biosynthesis</keyword>
<keyword evidence="4" id="KW-0808">Transferase</keyword>
<dbReference type="CDD" id="cd11646">
    <property type="entry name" value="Precorrin_3B_C17_MT"/>
    <property type="match status" value="1"/>
</dbReference>
<dbReference type="Gene3D" id="3.40.1010.10">
    <property type="entry name" value="Cobalt-precorrin-4 Transmethylase, Domain 1"/>
    <property type="match status" value="1"/>
</dbReference>
<dbReference type="PANTHER" id="PTHR47036">
    <property type="entry name" value="COBALT-FACTOR III C(17)-METHYLTRANSFERASE-RELATED"/>
    <property type="match status" value="1"/>
</dbReference>
<keyword evidence="5" id="KW-0949">S-adenosyl-L-methionine</keyword>
<reference evidence="7" key="1">
    <citation type="submission" date="2024-03" db="EMBL/GenBank/DDBJ databases">
        <title>Complete genome sequence of Sulfurisphaera javensis strain KD-1.</title>
        <authorList>
            <person name="Sakai H."/>
            <person name="Nur N."/>
            <person name="Suwanto A."/>
            <person name="Kurosawa N."/>
        </authorList>
    </citation>
    <scope>NUCLEOTIDE SEQUENCE</scope>
    <source>
        <strain evidence="7">KD-1</strain>
    </source>
</reference>
<sequence length="253" mass="27777">MAGKIYIIGAGPGDPKNRTLRMLEAMKESDVVVAYTTYAELVKDLLDGKEVITARMKEELLRAKVAIKKALEGHTVAVISSGDPQVYGMASPTLEMMCANNINVDVEIIPGVTAALAAAAKLGSPLSMDFAVISLSDLLVPADEILYRVRKAAEGDFVIALYNPINKPLLIKAMEIISEYRKAETPVGIIKSAYRDNEEVIVTNLKEWNNFMDKINMITIMIVGNSKTYVCNGKMITPRGYTSRYDYVNAFNS</sequence>
<dbReference type="GO" id="GO:0009236">
    <property type="term" value="P:cobalamin biosynthetic process"/>
    <property type="evidence" value="ECO:0007669"/>
    <property type="project" value="UniProtKB-KW"/>
</dbReference>
<evidence type="ECO:0000259" key="6">
    <source>
        <dbReference type="Pfam" id="PF00590"/>
    </source>
</evidence>
<feature type="domain" description="Tetrapyrrole methylase" evidence="6">
    <location>
        <begin position="4"/>
        <end position="207"/>
    </location>
</feature>
<dbReference type="PANTHER" id="PTHR47036:SF1">
    <property type="entry name" value="COBALT-FACTOR III C(17)-METHYLTRANSFERASE-RELATED"/>
    <property type="match status" value="1"/>
</dbReference>
<dbReference type="AlphaFoldDB" id="A0AAT9GN09"/>
<evidence type="ECO:0000256" key="4">
    <source>
        <dbReference type="ARBA" id="ARBA00022679"/>
    </source>
</evidence>
<dbReference type="InterPro" id="IPR000878">
    <property type="entry name" value="4pyrrol_Mease"/>
</dbReference>
<dbReference type="EMBL" id="AP031322">
    <property type="protein sequence ID" value="BFH72279.1"/>
    <property type="molecule type" value="Genomic_DNA"/>
</dbReference>
<name>A0AAT9GN09_9CREN</name>
<proteinExistence type="predicted"/>
<dbReference type="InterPro" id="IPR014777">
    <property type="entry name" value="4pyrrole_Mease_sub1"/>
</dbReference>
<dbReference type="GeneID" id="92353153"/>
<protein>
    <submittedName>
        <fullName evidence="7">Precorrin-3B C(17)-methyltransferase</fullName>
    </submittedName>
</protein>
<organism evidence="7">
    <name type="scientific">Sulfurisphaera javensis</name>
    <dbReference type="NCBI Taxonomy" id="2049879"/>
    <lineage>
        <taxon>Archaea</taxon>
        <taxon>Thermoproteota</taxon>
        <taxon>Thermoprotei</taxon>
        <taxon>Sulfolobales</taxon>
        <taxon>Sulfolobaceae</taxon>
        <taxon>Sulfurisphaera</taxon>
    </lineage>
</organism>
<dbReference type="InterPro" id="IPR006363">
    <property type="entry name" value="Cbl_synth_CobJ/CibH_dom"/>
</dbReference>
<evidence type="ECO:0000256" key="1">
    <source>
        <dbReference type="ARBA" id="ARBA00004953"/>
    </source>
</evidence>
<dbReference type="RefSeq" id="WP_369610515.1">
    <property type="nucleotide sequence ID" value="NZ_AP031322.1"/>
</dbReference>
<evidence type="ECO:0000256" key="3">
    <source>
        <dbReference type="ARBA" id="ARBA00022603"/>
    </source>
</evidence>
<dbReference type="GO" id="GO:0032259">
    <property type="term" value="P:methylation"/>
    <property type="evidence" value="ECO:0007669"/>
    <property type="project" value="UniProtKB-KW"/>
</dbReference>
<comment type="pathway">
    <text evidence="1">Cofactor biosynthesis; adenosylcobalamin biosynthesis.</text>
</comment>
<dbReference type="Gene3D" id="3.30.950.10">
    <property type="entry name" value="Methyltransferase, Cobalt-precorrin-4 Transmethylase, Domain 2"/>
    <property type="match status" value="1"/>
</dbReference>
<evidence type="ECO:0000313" key="7">
    <source>
        <dbReference type="EMBL" id="BFH72279.1"/>
    </source>
</evidence>
<keyword evidence="3" id="KW-0489">Methyltransferase</keyword>
<accession>A0AAT9GN09</accession>
<evidence type="ECO:0000256" key="2">
    <source>
        <dbReference type="ARBA" id="ARBA00022573"/>
    </source>
</evidence>